<dbReference type="InterPro" id="IPR059030">
    <property type="entry name" value="TPR_Epg5_mid"/>
</dbReference>
<protein>
    <submittedName>
        <fullName evidence="5">Uncharacterized protein</fullName>
    </submittedName>
</protein>
<organism evidence="5 6">
    <name type="scientific">Steinernema carpocapsae</name>
    <name type="common">Entomopathogenic nematode</name>
    <dbReference type="NCBI Taxonomy" id="34508"/>
    <lineage>
        <taxon>Eukaryota</taxon>
        <taxon>Metazoa</taxon>
        <taxon>Ecdysozoa</taxon>
        <taxon>Nematoda</taxon>
        <taxon>Chromadorea</taxon>
        <taxon>Rhabditida</taxon>
        <taxon>Tylenchina</taxon>
        <taxon>Panagrolaimomorpha</taxon>
        <taxon>Strongyloidoidea</taxon>
        <taxon>Steinernematidae</taxon>
        <taxon>Steinernema</taxon>
    </lineage>
</organism>
<dbReference type="PANTHER" id="PTHR31139:SF4">
    <property type="entry name" value="ECTOPIC P GRANULES PROTEIN 5 HOMOLOG"/>
    <property type="match status" value="1"/>
</dbReference>
<comment type="caution">
    <text evidence="5">The sequence shown here is derived from an EMBL/GenBank/DDBJ whole genome shotgun (WGS) entry which is preliminary data.</text>
</comment>
<dbReference type="InterPro" id="IPR051436">
    <property type="entry name" value="Autophagy-related_EPG5"/>
</dbReference>
<dbReference type="Pfam" id="PF26573">
    <property type="entry name" value="TPR_Epg5_2"/>
    <property type="match status" value="1"/>
</dbReference>
<accession>A0A4U8UU32</accession>
<keyword evidence="6" id="KW-1185">Reference proteome</keyword>
<comment type="similarity">
    <text evidence="1">Belongs to the EPG5 family.</text>
</comment>
<proteinExistence type="inferred from homology"/>
<evidence type="ECO:0000259" key="3">
    <source>
        <dbReference type="Pfam" id="PF26103"/>
    </source>
</evidence>
<dbReference type="OrthoDB" id="75419at2759"/>
<dbReference type="EMBL" id="AZBU02000001">
    <property type="protein sequence ID" value="TMS35268.1"/>
    <property type="molecule type" value="Genomic_DNA"/>
</dbReference>
<evidence type="ECO:0000313" key="6">
    <source>
        <dbReference type="Proteomes" id="UP000298663"/>
    </source>
</evidence>
<feature type="domain" description="Epg5-like central TPR repeats" evidence="3">
    <location>
        <begin position="1326"/>
        <end position="1690"/>
    </location>
</feature>
<sequence>MVDDFVENLRTLLRQSKILTAELIVDIVETKECCENLVQAVDSKTEIQDNLKRVFSECWSVEKRTVTQKGQCGENRSASGSTKYDFATLRSEKVTELNRLLSDQCSMEVDVQLCWEIHSKSLALQIQWKVIELGLAFVEEHKVSTSNPPSIVTYNNVSPSRENIRGALSDLFHYLRFHDISKKFRECAVGWITELTSYLFKCATADDQLFLLCHVLHVPSPVDTWAPQLIQTYISHPSLDVRSTIDNFVALLSLLLSPISHRVTFLEHIKQQEQDVSSWELMDEDGKQESFVTINENDLIAILDQFCIQDFFKKAVMHFTAVNKPNTLRTFLSLVAMELILMKIFNEGLKTYNTERYKSFCRKIAFTMKQSVKDICLLWKISCDQFLGEQREIIQKEIDRIVVLMIYYTVSKQNIGMWQYLSSLPYETISEDCRLRCELPELIHLHPARVVRYEPCRRSCLIEKIGDVNNADCTYMLQTLAIVMSSSRKDPESFLRDIVHVCFLDESTREDYYKVGASAVSVLIDGKPTLLSPLLKLIDRNADNLGPYAIEILKASRQLSKCVLSIDDISIFGKWLINRPIDHPVSLIARAVIKSVNWGPVDHHGHLRIAKEVHIACAEAIVKGHIAQFKNQNGLISKSMQKAIKMWSKIPDMEQKFNDFCFDVLIRLKLPITHTSRTPSPDVTDYYVYLAQYCLSSADNFIDHGMPYFNQLVLSGCFTAAITILGRFVVAFPEATESLILKEAFRETFDILLHSDSSSYAVQLLVGADQFPGNNAKFLCNAITYSLVNDQNSSKQNIAFGWLRILCSKRSVDWNRDDTSLYLIGTIIDILLVVDAPSKSISSLVDFVESIYNESLKVYRENSSGILSFFMASNVPPPLIEKDQMKISPSAAFIFLKAEYQSYAPFYEQFYRSLGKNQSHTVEQVAKKASSKTNIELAPTRLYYNRLLELLCSKEAVESIVYTLVLQEFAIVMFSRKEFTGGERFFSCKSTHQLFVDYRDVVFPALQPKLPPKAERLCRSVLQWIFTNNSYSVNFSDFDSILDDYLLQLVFNNDLNVWSDFISGQEARKTAAANRKIFANVCDHDIMHETKSPDNDNNMTTIVQFLGYLSSKTTESRACPSVPAHPSLPPKRIYDEMSLSDSGGVLSTFEEKLGELLKATAVFADAKGKISDLDTVYIASIADKYTQSQTTLRIKLTCSDTFSQRTCGRPSEVEVIVAASHISPAVTAKMDSQVNQRQAEVSSIYAQLLDSMAVMCAHTESLADSLGDHYSSATLELRKKNLQETGKKLFCHMCNTINASNMLCMAATTSFEAIITLLGKAFMANVAKEQITLMNIVLSGNVLNYIIVENFTPDKVAPSDLFSIYKQLSIAVRNPEKSQSAKSLLKRLDIVNAGQRLPAEQYIQLLPVIFENIASIPENDSDLLQLCMDHFLHTMFHKFPHNLSAGLQMMLNGCDTKNTPKALFNMVMAQIGCGLGASLRSSANVKHHIPPEMVIHYIELLSRKLKFSRRELGPRLYTVWADYLEPVCRLAAYFIIVHVENTFHYERPPTAMENDLRDCFMKCTEIWGPLLEPIGPGTPPFNPADRVVAQQVIDRLVGLLLWLPHNKQLPREAENIETLFFQYFCDNLACLKNSGAAHVYSVYALEFVKLNWQMFLPTLMDIDKMEKLYCDPEFSEIHPLLTEIFVRIPWKDLQMQQQQMNQPNDALIGFYSLLFSILTRAISQESNYVRCRASMPRLLNALLTWYLVSQPFADKTTAFIAQILKPEWFFSPNEISKPFFGILRLVCWSSTVETTDVMIKVTRSEKAKKQSLFLRTQLQLLQRSTFESAEIMNKYKEIIKNANAIVSCYQVLLTFPFR</sequence>
<keyword evidence="2" id="KW-0072">Autophagy</keyword>
<dbReference type="InterPro" id="IPR058750">
    <property type="entry name" value="TPR_Epg5"/>
</dbReference>
<evidence type="ECO:0000256" key="2">
    <source>
        <dbReference type="ARBA" id="ARBA00023006"/>
    </source>
</evidence>
<reference evidence="5 6" key="2">
    <citation type="journal article" date="2019" name="G3 (Bethesda)">
        <title>Hybrid Assembly of the Genome of the Entomopathogenic Nematode Steinernema carpocapsae Identifies the X-Chromosome.</title>
        <authorList>
            <person name="Serra L."/>
            <person name="Macchietto M."/>
            <person name="Macias-Munoz A."/>
            <person name="McGill C.J."/>
            <person name="Rodriguez I.M."/>
            <person name="Rodriguez B."/>
            <person name="Murad R."/>
            <person name="Mortazavi A."/>
        </authorList>
    </citation>
    <scope>NUCLEOTIDE SEQUENCE [LARGE SCALE GENOMIC DNA]</scope>
    <source>
        <strain evidence="5 6">ALL</strain>
    </source>
</reference>
<dbReference type="STRING" id="34508.A0A4U8UU32"/>
<dbReference type="GO" id="GO:0005737">
    <property type="term" value="C:cytoplasm"/>
    <property type="evidence" value="ECO:0007669"/>
    <property type="project" value="TreeGrafter"/>
</dbReference>
<name>A0A4U8UU32_STECR</name>
<gene>
    <name evidence="5" type="ORF">L596_002706</name>
</gene>
<evidence type="ECO:0000256" key="1">
    <source>
        <dbReference type="ARBA" id="ARBA00010948"/>
    </source>
</evidence>
<dbReference type="PANTHER" id="PTHR31139">
    <property type="entry name" value="ECTOPIC P GRANULES PROTEIN 5 HOMOLOG"/>
    <property type="match status" value="1"/>
</dbReference>
<dbReference type="Pfam" id="PF26103">
    <property type="entry name" value="TPR_Epg5"/>
    <property type="match status" value="1"/>
</dbReference>
<dbReference type="GO" id="GO:0097352">
    <property type="term" value="P:autophagosome maturation"/>
    <property type="evidence" value="ECO:0007669"/>
    <property type="project" value="TreeGrafter"/>
</dbReference>
<reference evidence="5 6" key="1">
    <citation type="journal article" date="2015" name="Genome Biol.">
        <title>Comparative genomics of Steinernema reveals deeply conserved gene regulatory networks.</title>
        <authorList>
            <person name="Dillman A.R."/>
            <person name="Macchietto M."/>
            <person name="Porter C.F."/>
            <person name="Rogers A."/>
            <person name="Williams B."/>
            <person name="Antoshechkin I."/>
            <person name="Lee M.M."/>
            <person name="Goodwin Z."/>
            <person name="Lu X."/>
            <person name="Lewis E.E."/>
            <person name="Goodrich-Blair H."/>
            <person name="Stock S.P."/>
            <person name="Adams B.J."/>
            <person name="Sternberg P.W."/>
            <person name="Mortazavi A."/>
        </authorList>
    </citation>
    <scope>NUCLEOTIDE SEQUENCE [LARGE SCALE GENOMIC DNA]</scope>
    <source>
        <strain evidence="5 6">ALL</strain>
    </source>
</reference>
<evidence type="ECO:0000259" key="4">
    <source>
        <dbReference type="Pfam" id="PF26573"/>
    </source>
</evidence>
<dbReference type="Proteomes" id="UP000298663">
    <property type="component" value="Unassembled WGS sequence"/>
</dbReference>
<feature type="domain" description="Epg5-like TPR" evidence="4">
    <location>
        <begin position="901"/>
        <end position="1062"/>
    </location>
</feature>
<evidence type="ECO:0000313" key="5">
    <source>
        <dbReference type="EMBL" id="TMS35268.1"/>
    </source>
</evidence>